<proteinExistence type="inferred from homology"/>
<dbReference type="OrthoDB" id="9766708at2"/>
<dbReference type="InterPro" id="IPR012341">
    <property type="entry name" value="6hp_glycosidase-like_sf"/>
</dbReference>
<evidence type="ECO:0000256" key="3">
    <source>
        <dbReference type="ARBA" id="ARBA00022729"/>
    </source>
</evidence>
<comment type="similarity">
    <text evidence="2 9">Belongs to the glycosyl hydrolase 8 (cellulase D) family.</text>
</comment>
<dbReference type="EMBL" id="CP039852">
    <property type="protein sequence ID" value="QCZ92481.1"/>
    <property type="molecule type" value="Genomic_DNA"/>
</dbReference>
<keyword evidence="4 9" id="KW-0378">Hydrolase</keyword>
<evidence type="ECO:0000256" key="4">
    <source>
        <dbReference type="ARBA" id="ARBA00022801"/>
    </source>
</evidence>
<keyword evidence="6 9" id="KW-0326">Glycosidase</keyword>
<name>A0A5B7YA26_9ALTE</name>
<dbReference type="PRINTS" id="PR00735">
    <property type="entry name" value="GLHYDRLASE8"/>
</dbReference>
<dbReference type="InterPro" id="IPR002037">
    <property type="entry name" value="Glyco_hydro_8"/>
</dbReference>
<accession>A0A5B7YA26</accession>
<dbReference type="InterPro" id="IPR019834">
    <property type="entry name" value="Glyco_hydro_8_CS"/>
</dbReference>
<keyword evidence="7 9" id="KW-0119">Carbohydrate metabolism</keyword>
<keyword evidence="5" id="KW-0136">Cellulose degradation</keyword>
<dbReference type="KEGG" id="salk:FBQ74_02880"/>
<protein>
    <recommendedName>
        <fullName evidence="9">Glucanase</fullName>
        <ecNumber evidence="9">3.2.1.-</ecNumber>
    </recommendedName>
</protein>
<evidence type="ECO:0000256" key="9">
    <source>
        <dbReference type="RuleBase" id="RU361167"/>
    </source>
</evidence>
<sequence length="341" mass="38951">MKRLIGVVALTALLLSLGCSEKEQSPFSKDWEVFAERFYERGRIVDTGNDDISHSEGQGYGMLFAAVAGDKMRFDEMWRWTRQTLQRSDGLFSWRYRPCPEHNSACVDDPNNATDGDILIAWALLRAAQVWDSQTYRQQAVTILNAIEDKLVVKRHNTLLLLPGEEGFMHSDHVELNLSYWVFPAFNDFYRLTGQPIWQSLQAEGEKLVRQARWGEHKLPTDWMTFSQSKLSPDNSQHTLYGYNACRIPLYLVWQDNFDASSLTPFLAFYDQEVVPATVDVKTGEMAQYSWSAGMEAVAGVVSYRAGQAPRRPAFTLGDERDYYSASLIMLSELVLLDTQR</sequence>
<keyword evidence="7 9" id="KW-0624">Polysaccharide degradation</keyword>
<keyword evidence="12" id="KW-1185">Reference proteome</keyword>
<dbReference type="GO" id="GO:0030245">
    <property type="term" value="P:cellulose catabolic process"/>
    <property type="evidence" value="ECO:0007669"/>
    <property type="project" value="UniProtKB-KW"/>
</dbReference>
<feature type="active site" description="Nucleophile" evidence="8">
    <location>
        <position position="115"/>
    </location>
</feature>
<dbReference type="PROSITE" id="PS51257">
    <property type="entry name" value="PROKAR_LIPOPROTEIN"/>
    <property type="match status" value="1"/>
</dbReference>
<evidence type="ECO:0000256" key="5">
    <source>
        <dbReference type="ARBA" id="ARBA00023001"/>
    </source>
</evidence>
<evidence type="ECO:0000313" key="11">
    <source>
        <dbReference type="EMBL" id="QCZ92481.1"/>
    </source>
</evidence>
<organism evidence="11 12">
    <name type="scientific">Salinimonas iocasae</name>
    <dbReference type="NCBI Taxonomy" id="2572577"/>
    <lineage>
        <taxon>Bacteria</taxon>
        <taxon>Pseudomonadati</taxon>
        <taxon>Pseudomonadota</taxon>
        <taxon>Gammaproteobacteria</taxon>
        <taxon>Alteromonadales</taxon>
        <taxon>Alteromonadaceae</taxon>
        <taxon>Alteromonas/Salinimonas group</taxon>
        <taxon>Salinimonas</taxon>
    </lineage>
</organism>
<evidence type="ECO:0000256" key="2">
    <source>
        <dbReference type="ARBA" id="ARBA00009209"/>
    </source>
</evidence>
<reference evidence="11 12" key="1">
    <citation type="submission" date="2019-04" db="EMBL/GenBank/DDBJ databases">
        <title>Salinimonas iocasae sp. nov., a halophilic bacterium isolated from the outer tube casing of tubeworms in Okinawa Trough.</title>
        <authorList>
            <person name="Zhang H."/>
            <person name="Wang H."/>
            <person name="Li C."/>
        </authorList>
    </citation>
    <scope>NUCLEOTIDE SEQUENCE [LARGE SCALE GENOMIC DNA]</scope>
    <source>
        <strain evidence="11 12">KX18D6</strain>
    </source>
</reference>
<dbReference type="GO" id="GO:0008810">
    <property type="term" value="F:cellulase activity"/>
    <property type="evidence" value="ECO:0007669"/>
    <property type="project" value="UniProtKB-EC"/>
</dbReference>
<dbReference type="EC" id="3.2.1.-" evidence="9"/>
<comment type="catalytic activity">
    <reaction evidence="1">
        <text>Endohydrolysis of (1-&gt;4)-beta-D-glucosidic linkages in cellulose, lichenin and cereal beta-D-glucans.</text>
        <dbReference type="EC" id="3.2.1.4"/>
    </reaction>
</comment>
<evidence type="ECO:0000313" key="12">
    <source>
        <dbReference type="Proteomes" id="UP000304912"/>
    </source>
</evidence>
<evidence type="ECO:0000256" key="10">
    <source>
        <dbReference type="SAM" id="SignalP"/>
    </source>
</evidence>
<dbReference type="Proteomes" id="UP000304912">
    <property type="component" value="Chromosome"/>
</dbReference>
<feature type="chain" id="PRO_5022896950" description="Glucanase" evidence="10">
    <location>
        <begin position="22"/>
        <end position="341"/>
    </location>
</feature>
<evidence type="ECO:0000256" key="7">
    <source>
        <dbReference type="ARBA" id="ARBA00023326"/>
    </source>
</evidence>
<dbReference type="SUPFAM" id="SSF48208">
    <property type="entry name" value="Six-hairpin glycosidases"/>
    <property type="match status" value="1"/>
</dbReference>
<dbReference type="Pfam" id="PF01270">
    <property type="entry name" value="Glyco_hydro_8"/>
    <property type="match status" value="1"/>
</dbReference>
<evidence type="ECO:0000256" key="1">
    <source>
        <dbReference type="ARBA" id="ARBA00000966"/>
    </source>
</evidence>
<keyword evidence="3 10" id="KW-0732">Signal</keyword>
<evidence type="ECO:0000256" key="6">
    <source>
        <dbReference type="ARBA" id="ARBA00023295"/>
    </source>
</evidence>
<gene>
    <name evidence="11" type="ORF">FBQ74_02880</name>
</gene>
<dbReference type="InterPro" id="IPR008928">
    <property type="entry name" value="6-hairpin_glycosidase_sf"/>
</dbReference>
<dbReference type="Gene3D" id="1.50.10.10">
    <property type="match status" value="1"/>
</dbReference>
<evidence type="ECO:0000256" key="8">
    <source>
        <dbReference type="PROSITE-ProRule" id="PRU10058"/>
    </source>
</evidence>
<dbReference type="PROSITE" id="PS00812">
    <property type="entry name" value="GLYCOSYL_HYDROL_F8"/>
    <property type="match status" value="1"/>
</dbReference>
<feature type="signal peptide" evidence="10">
    <location>
        <begin position="1"/>
        <end position="21"/>
    </location>
</feature>
<dbReference type="RefSeq" id="WP_139755234.1">
    <property type="nucleotide sequence ID" value="NZ_CP039852.1"/>
</dbReference>
<dbReference type="AlphaFoldDB" id="A0A5B7YA26"/>